<name>A0A873WHA0_9CAUD</name>
<protein>
    <submittedName>
        <fullName evidence="1">Uncharacterized protein</fullName>
    </submittedName>
</protein>
<proteinExistence type="predicted"/>
<reference evidence="1" key="1">
    <citation type="submission" date="2020-10" db="EMBL/GenBank/DDBJ databases">
        <title>Novel bacteriophages targeting Providencia spp. as potential agents for phage therapy.</title>
        <authorList>
            <person name="Rakov C."/>
            <person name="Alkalay-Oren S."/>
            <person name="Coppenhagen-Glazer S."/>
            <person name="Hazan R."/>
        </authorList>
    </citation>
    <scope>NUCLEOTIDE SEQUENCE</scope>
</reference>
<evidence type="ECO:0000313" key="2">
    <source>
        <dbReference type="Proteomes" id="UP000663070"/>
    </source>
</evidence>
<dbReference type="Proteomes" id="UP000663070">
    <property type="component" value="Segment"/>
</dbReference>
<organism evidence="1 2">
    <name type="scientific">Providencia phage PSTCR2</name>
    <dbReference type="NCBI Taxonomy" id="2783544"/>
    <lineage>
        <taxon>Viruses</taxon>
        <taxon>Duplodnaviria</taxon>
        <taxon>Heunggongvirae</taxon>
        <taxon>Uroviricota</taxon>
        <taxon>Caudoviricetes</taxon>
        <taxon>Autographivirales</taxon>
        <taxon>Autotranscriptaviridae</taxon>
        <taxon>Studiervirinae</taxon>
        <taxon>Solymavirus</taxon>
        <taxon>Solymavirus PSTCR2</taxon>
    </lineage>
</organism>
<sequence>MAGKTKVDLKFEMTDGTNQVVSFEVPNGKDGDAGTGGTLKGNFKWWNPSVTAGNKSFTKNAKDLLLVVSINGMTQPPTVWQDTGTALVFAEGLQAGDVLNVLYLEGVNNG</sequence>
<keyword evidence="2" id="KW-1185">Reference proteome</keyword>
<accession>A0A873WHA0</accession>
<dbReference type="EMBL" id="MW057854">
    <property type="protein sequence ID" value="QPB11960.1"/>
    <property type="molecule type" value="Genomic_DNA"/>
</dbReference>
<evidence type="ECO:0000313" key="1">
    <source>
        <dbReference type="EMBL" id="QPB11960.1"/>
    </source>
</evidence>